<reference evidence="10 11" key="1">
    <citation type="journal article" date="2018" name="BMC Genomics">
        <title>The genome of Naegleria lovaniensis, the basis for a comparative approach to unravel pathogenicity factors of the human pathogenic amoeba N. fowleri.</title>
        <authorList>
            <person name="Liechti N."/>
            <person name="Schurch N."/>
            <person name="Bruggmann R."/>
            <person name="Wittwer M."/>
        </authorList>
    </citation>
    <scope>NUCLEOTIDE SEQUENCE [LARGE SCALE GENOMIC DNA]</scope>
    <source>
        <strain evidence="10 11">ATCC 30569</strain>
    </source>
</reference>
<dbReference type="GO" id="GO:0016020">
    <property type="term" value="C:membrane"/>
    <property type="evidence" value="ECO:0007669"/>
    <property type="project" value="UniProtKB-SubCell"/>
</dbReference>
<dbReference type="Gene3D" id="3.40.50.300">
    <property type="entry name" value="P-loop containing nucleotide triphosphate hydrolases"/>
    <property type="match status" value="1"/>
</dbReference>
<keyword evidence="2" id="KW-0813">Transport</keyword>
<dbReference type="Pfam" id="PF00005">
    <property type="entry name" value="ABC_tran"/>
    <property type="match status" value="1"/>
</dbReference>
<dbReference type="FunFam" id="3.40.50.300:FF:000665">
    <property type="entry name" value="ABC transporter A family member 2"/>
    <property type="match status" value="1"/>
</dbReference>
<dbReference type="InterPro" id="IPR003439">
    <property type="entry name" value="ABC_transporter-like_ATP-bd"/>
</dbReference>
<dbReference type="GO" id="GO:0016887">
    <property type="term" value="F:ATP hydrolysis activity"/>
    <property type="evidence" value="ECO:0007669"/>
    <property type="project" value="InterPro"/>
</dbReference>
<feature type="transmembrane region" description="Helical" evidence="8">
    <location>
        <begin position="30"/>
        <end position="49"/>
    </location>
</feature>
<dbReference type="PANTHER" id="PTHR19229">
    <property type="entry name" value="ATP-BINDING CASSETTE TRANSPORTER SUBFAMILY A ABCA"/>
    <property type="match status" value="1"/>
</dbReference>
<dbReference type="GO" id="GO:0005524">
    <property type="term" value="F:ATP binding"/>
    <property type="evidence" value="ECO:0007669"/>
    <property type="project" value="UniProtKB-KW"/>
</dbReference>
<dbReference type="RefSeq" id="XP_044548195.1">
    <property type="nucleotide sequence ID" value="XM_044694808.1"/>
</dbReference>
<dbReference type="AlphaFoldDB" id="A0AA88GK94"/>
<feature type="transmembrane region" description="Helical" evidence="8">
    <location>
        <begin position="242"/>
        <end position="261"/>
    </location>
</feature>
<evidence type="ECO:0000259" key="9">
    <source>
        <dbReference type="PROSITE" id="PS50893"/>
    </source>
</evidence>
<evidence type="ECO:0000256" key="5">
    <source>
        <dbReference type="ARBA" id="ARBA00022840"/>
    </source>
</evidence>
<evidence type="ECO:0000313" key="11">
    <source>
        <dbReference type="Proteomes" id="UP000816034"/>
    </source>
</evidence>
<feature type="transmembrane region" description="Helical" evidence="8">
    <location>
        <begin position="282"/>
        <end position="311"/>
    </location>
</feature>
<evidence type="ECO:0000256" key="6">
    <source>
        <dbReference type="ARBA" id="ARBA00022989"/>
    </source>
</evidence>
<evidence type="ECO:0000256" key="3">
    <source>
        <dbReference type="ARBA" id="ARBA00022692"/>
    </source>
</evidence>
<name>A0AA88GK94_NAELO</name>
<keyword evidence="5" id="KW-0067">ATP-binding</keyword>
<dbReference type="SUPFAM" id="SSF52540">
    <property type="entry name" value="P-loop containing nucleoside triphosphate hydrolases"/>
    <property type="match status" value="1"/>
</dbReference>
<dbReference type="Pfam" id="PF12698">
    <property type="entry name" value="ABC2_membrane_3"/>
    <property type="match status" value="1"/>
</dbReference>
<organism evidence="10 11">
    <name type="scientific">Naegleria lovaniensis</name>
    <name type="common">Amoeba</name>
    <dbReference type="NCBI Taxonomy" id="51637"/>
    <lineage>
        <taxon>Eukaryota</taxon>
        <taxon>Discoba</taxon>
        <taxon>Heterolobosea</taxon>
        <taxon>Tetramitia</taxon>
        <taxon>Eutetramitia</taxon>
        <taxon>Vahlkampfiidae</taxon>
        <taxon>Naegleria</taxon>
    </lineage>
</organism>
<feature type="domain" description="ABC transporter" evidence="9">
    <location>
        <begin position="539"/>
        <end position="790"/>
    </location>
</feature>
<proteinExistence type="predicted"/>
<accession>A0AA88GK94</accession>
<dbReference type="EMBL" id="PYSW02000023">
    <property type="protein sequence ID" value="KAG2382516.1"/>
    <property type="molecule type" value="Genomic_DNA"/>
</dbReference>
<keyword evidence="11" id="KW-1185">Reference proteome</keyword>
<keyword evidence="3 8" id="KW-0812">Transmembrane</keyword>
<keyword evidence="7 8" id="KW-0472">Membrane</keyword>
<dbReference type="InterPro" id="IPR027417">
    <property type="entry name" value="P-loop_NTPase"/>
</dbReference>
<feature type="transmembrane region" description="Helical" evidence="8">
    <location>
        <begin position="443"/>
        <end position="463"/>
    </location>
</feature>
<dbReference type="Proteomes" id="UP000816034">
    <property type="component" value="Unassembled WGS sequence"/>
</dbReference>
<comment type="caution">
    <text evidence="10">The sequence shown here is derived from an EMBL/GenBank/DDBJ whole genome shotgun (WGS) entry which is preliminary data.</text>
</comment>
<evidence type="ECO:0000256" key="8">
    <source>
        <dbReference type="SAM" id="Phobius"/>
    </source>
</evidence>
<evidence type="ECO:0000256" key="4">
    <source>
        <dbReference type="ARBA" id="ARBA00022741"/>
    </source>
</evidence>
<dbReference type="PROSITE" id="PS50893">
    <property type="entry name" value="ABC_TRANSPORTER_2"/>
    <property type="match status" value="1"/>
</dbReference>
<protein>
    <recommendedName>
        <fullName evidence="9">ABC transporter domain-containing protein</fullName>
    </recommendedName>
</protein>
<dbReference type="GO" id="GO:0140359">
    <property type="term" value="F:ABC-type transporter activity"/>
    <property type="evidence" value="ECO:0007669"/>
    <property type="project" value="InterPro"/>
</dbReference>
<feature type="transmembrane region" description="Helical" evidence="8">
    <location>
        <begin position="317"/>
        <end position="341"/>
    </location>
</feature>
<evidence type="ECO:0000256" key="1">
    <source>
        <dbReference type="ARBA" id="ARBA00004141"/>
    </source>
</evidence>
<dbReference type="GO" id="GO:0005319">
    <property type="term" value="F:lipid transporter activity"/>
    <property type="evidence" value="ECO:0007669"/>
    <property type="project" value="TreeGrafter"/>
</dbReference>
<dbReference type="InterPro" id="IPR003593">
    <property type="entry name" value="AAA+_ATPase"/>
</dbReference>
<evidence type="ECO:0000313" key="10">
    <source>
        <dbReference type="EMBL" id="KAG2382516.1"/>
    </source>
</evidence>
<dbReference type="SMART" id="SM00382">
    <property type="entry name" value="AAA"/>
    <property type="match status" value="1"/>
</dbReference>
<keyword evidence="6 8" id="KW-1133">Transmembrane helix</keyword>
<dbReference type="CDD" id="cd03263">
    <property type="entry name" value="ABC_subfamily_A"/>
    <property type="match status" value="1"/>
</dbReference>
<evidence type="ECO:0000256" key="7">
    <source>
        <dbReference type="ARBA" id="ARBA00023136"/>
    </source>
</evidence>
<gene>
    <name evidence="10" type="ORF">C9374_005096</name>
</gene>
<evidence type="ECO:0000256" key="2">
    <source>
        <dbReference type="ARBA" id="ARBA00022448"/>
    </source>
</evidence>
<dbReference type="GeneID" id="68097551"/>
<dbReference type="PANTHER" id="PTHR19229:SF205">
    <property type="entry name" value="ABC TRANSPORTER A FAMILY MEMBER 1-RELATED"/>
    <property type="match status" value="1"/>
</dbReference>
<keyword evidence="4" id="KW-0547">Nucleotide-binding</keyword>
<dbReference type="InterPro" id="IPR026082">
    <property type="entry name" value="ABCA"/>
</dbReference>
<sequence length="949" mass="106869">MNFFLEIVKQIFILLKKNGLLYLRRWKSTLLQLLSPILILAVLVILASITEISFGGKSVTSQPVLNIHSPNIDIPINASTASPLRFYNCTSWNGKSCYSLSVTANGVPMGEIVLNQFLVQDYGLVQDRDYKNFTTQKQLESFLYENQNSTIIGIAFLPDSPNTVSYTIYYNRTKNDLYSPVLSIQNLIDNTIVYLRMKQLGRLDYLNSENPKQSIQVHYKNFAQPPTRRNGQVIIYNSTGPTFFSIGAMIILIVSLNGLVVEKEARLRFAMIMMGMKDSAYFISWLITFFIICVVFSLVNVIGGMIFGISIFLKGNFLILLILFVCFTFSLICLAFLLSTFIKESKSALVLGFTVLAISFILNLFVSNGSVVYQLYSPDVTAVFRVILSFYPPFNFAKVFTDIATKTLPVYDEVQRKFVPGPGYSFDDFAYGTNTYDYVPKSYVGILVLICNGLLFLLMYWYCDNVISDAKGVRKSPIFFLYPSYWGLDKIMTRLLRKNSDLNIKINEKQDEEDYQNMETDDVRNEFKRARDVGLNAVVRIVSLRQTYAGLLSKLAAKFLPAKMAQSRFFREKKALRGLNLVVEDNQCVCLLGHNGAGKSTTMNILTGLYQQTSGEAFIGGLNVKTSIEQIRKQLGMCPQHDILWDDLTAEEHLELFGDMKGVPRSQRNEEVKSLLESVDLLDVGHHLSKTYSGGMKRRLSICIACIGSPKLVLLDEPTTGLDPFSRKKAWNLIHKMKKGRAMILTTHAMDEADYLSDRIAIMAHGQLKCIGDSLSIKAQYGSGYNLLVVSNTGFEKQVLKLVFNYIPSAKIVSQSAGNYIFNVPKEQLTELGNLLEYFEKLMENHDSNHDTSPPLLKDWGISQTTLEEVYLKVTKKSEFGYKNQDDTAGLSTIGSEANLEQRELLPHNPLVNSESELTIPQIPSTNDFEMNTIASSGGLDPNNQTTRE</sequence>
<comment type="subcellular location">
    <subcellularLocation>
        <location evidence="1">Membrane</location>
        <topology evidence="1">Multi-pass membrane protein</topology>
    </subcellularLocation>
</comment>
<dbReference type="InterPro" id="IPR013525">
    <property type="entry name" value="ABC2_TM"/>
</dbReference>
<feature type="transmembrane region" description="Helical" evidence="8">
    <location>
        <begin position="348"/>
        <end position="366"/>
    </location>
</feature>